<comment type="similarity">
    <text evidence="1 8">Belongs to the cytochrome P450 family.</text>
</comment>
<dbReference type="Proteomes" id="UP000294933">
    <property type="component" value="Unassembled WGS sequence"/>
</dbReference>
<dbReference type="STRING" id="50990.A0A4Y7Q7J1"/>
<dbReference type="AlphaFoldDB" id="A0A4Y7Q7J1"/>
<dbReference type="InterPro" id="IPR036396">
    <property type="entry name" value="Cyt_P450_sf"/>
</dbReference>
<keyword evidence="10" id="KW-1185">Reference proteome</keyword>
<keyword evidence="5 7" id="KW-0408">Iron</keyword>
<evidence type="ECO:0000256" key="2">
    <source>
        <dbReference type="ARBA" id="ARBA00022617"/>
    </source>
</evidence>
<dbReference type="GO" id="GO:0016705">
    <property type="term" value="F:oxidoreductase activity, acting on paired donors, with incorporation or reduction of molecular oxygen"/>
    <property type="evidence" value="ECO:0007669"/>
    <property type="project" value="InterPro"/>
</dbReference>
<evidence type="ECO:0000256" key="8">
    <source>
        <dbReference type="RuleBase" id="RU000461"/>
    </source>
</evidence>
<dbReference type="GO" id="GO:0005506">
    <property type="term" value="F:iron ion binding"/>
    <property type="evidence" value="ECO:0007669"/>
    <property type="project" value="InterPro"/>
</dbReference>
<dbReference type="OrthoDB" id="1470350at2759"/>
<sequence length="501" mass="57604">MQTPYLLIFSSVLVYVIKLCLDFRRQVKAVGNLPGFRTIFPATTPIAHFLPHIPGILPGRLHMASLQHKEFDRFGCDIISMVNVWPKPSVTLSIADAEAIKEITSARARFPKPIEQYGPLRIFGGNIIASEDEEWKRHRKVANPAFSERNNRMVWEETVKIVNSMFETAWRDETNIEVDNCVCITMPLALLVIGRAGFGRSVSWESDQKLPPGHKIFPEWAMNLTNKLRTVNLAYQEIEIYMQEMIDERRNAVTKAERYDLFSSLLDASDKDEDGSTKLTDMELKGNIFIFMLAGHETTAHTLGFCFGLLALYQIEQEILHQHISTVLSDGRQPTYEDMNLLTYCTAVFYETLRLFPPAMIIPKTSTEDTSLVYESPEGQRRVAIIPNGARILFNLPGLHYNPKYWKDPQEFRPKRFLEEYNRDAFLPFSSGARSCLGRRFFECEGIAILTKIVQKYKIEVLEESRFAHETFHERCTRVLSTTNGITLAPTRVPLVFRRRH</sequence>
<dbReference type="PANTHER" id="PTHR24291:SF50">
    <property type="entry name" value="BIFUNCTIONAL ALBAFLAVENONE MONOOXYGENASE_TERPENE SYNTHASE"/>
    <property type="match status" value="1"/>
</dbReference>
<evidence type="ECO:0000256" key="3">
    <source>
        <dbReference type="ARBA" id="ARBA00022723"/>
    </source>
</evidence>
<evidence type="ECO:0000256" key="4">
    <source>
        <dbReference type="ARBA" id="ARBA00023002"/>
    </source>
</evidence>
<protein>
    <submittedName>
        <fullName evidence="9">Cytochrome P450</fullName>
    </submittedName>
</protein>
<comment type="cofactor">
    <cofactor evidence="7">
        <name>heme</name>
        <dbReference type="ChEBI" id="CHEBI:30413"/>
    </cofactor>
</comment>
<evidence type="ECO:0000256" key="7">
    <source>
        <dbReference type="PIRSR" id="PIRSR602401-1"/>
    </source>
</evidence>
<dbReference type="InterPro" id="IPR001128">
    <property type="entry name" value="Cyt_P450"/>
</dbReference>
<dbReference type="PRINTS" id="PR00463">
    <property type="entry name" value="EP450I"/>
</dbReference>
<dbReference type="VEuPathDB" id="FungiDB:BD410DRAFT_198926"/>
<dbReference type="InterPro" id="IPR050196">
    <property type="entry name" value="Cytochrome_P450_Monoox"/>
</dbReference>
<feature type="binding site" description="axial binding residue" evidence="7">
    <location>
        <position position="436"/>
    </location>
    <ligand>
        <name>heme</name>
        <dbReference type="ChEBI" id="CHEBI:30413"/>
    </ligand>
    <ligandPart>
        <name>Fe</name>
        <dbReference type="ChEBI" id="CHEBI:18248"/>
    </ligandPart>
</feature>
<dbReference type="PANTHER" id="PTHR24291">
    <property type="entry name" value="CYTOCHROME P450 FAMILY 4"/>
    <property type="match status" value="1"/>
</dbReference>
<dbReference type="Gene3D" id="1.10.630.10">
    <property type="entry name" value="Cytochrome P450"/>
    <property type="match status" value="1"/>
</dbReference>
<dbReference type="PROSITE" id="PS00086">
    <property type="entry name" value="CYTOCHROME_P450"/>
    <property type="match status" value="1"/>
</dbReference>
<accession>A0A4Y7Q7J1</accession>
<evidence type="ECO:0000256" key="5">
    <source>
        <dbReference type="ARBA" id="ARBA00023004"/>
    </source>
</evidence>
<keyword evidence="4 8" id="KW-0560">Oxidoreductase</keyword>
<dbReference type="InterPro" id="IPR017972">
    <property type="entry name" value="Cyt_P450_CS"/>
</dbReference>
<dbReference type="Pfam" id="PF00067">
    <property type="entry name" value="p450"/>
    <property type="match status" value="1"/>
</dbReference>
<dbReference type="GO" id="GO:0004497">
    <property type="term" value="F:monooxygenase activity"/>
    <property type="evidence" value="ECO:0007669"/>
    <property type="project" value="UniProtKB-KW"/>
</dbReference>
<reference evidence="9 10" key="1">
    <citation type="submission" date="2018-06" db="EMBL/GenBank/DDBJ databases">
        <title>A transcriptomic atlas of mushroom development highlights an independent origin of complex multicellularity.</title>
        <authorList>
            <consortium name="DOE Joint Genome Institute"/>
            <person name="Krizsan K."/>
            <person name="Almasi E."/>
            <person name="Merenyi Z."/>
            <person name="Sahu N."/>
            <person name="Viragh M."/>
            <person name="Koszo T."/>
            <person name="Mondo S."/>
            <person name="Kiss B."/>
            <person name="Balint B."/>
            <person name="Kues U."/>
            <person name="Barry K."/>
            <person name="Hegedus J.C."/>
            <person name="Henrissat B."/>
            <person name="Johnson J."/>
            <person name="Lipzen A."/>
            <person name="Ohm R."/>
            <person name="Nagy I."/>
            <person name="Pangilinan J."/>
            <person name="Yan J."/>
            <person name="Xiong Y."/>
            <person name="Grigoriev I.V."/>
            <person name="Hibbett D.S."/>
            <person name="Nagy L.G."/>
        </authorList>
    </citation>
    <scope>NUCLEOTIDE SEQUENCE [LARGE SCALE GENOMIC DNA]</scope>
    <source>
        <strain evidence="9 10">SZMC22713</strain>
    </source>
</reference>
<evidence type="ECO:0000256" key="1">
    <source>
        <dbReference type="ARBA" id="ARBA00010617"/>
    </source>
</evidence>
<keyword evidence="6 8" id="KW-0503">Monooxygenase</keyword>
<dbReference type="EMBL" id="ML170173">
    <property type="protein sequence ID" value="TDL22810.1"/>
    <property type="molecule type" value="Genomic_DNA"/>
</dbReference>
<keyword evidence="2 7" id="KW-0349">Heme</keyword>
<dbReference type="GO" id="GO:0020037">
    <property type="term" value="F:heme binding"/>
    <property type="evidence" value="ECO:0007669"/>
    <property type="project" value="InterPro"/>
</dbReference>
<dbReference type="InterPro" id="IPR002401">
    <property type="entry name" value="Cyt_P450_E_grp-I"/>
</dbReference>
<evidence type="ECO:0000256" key="6">
    <source>
        <dbReference type="ARBA" id="ARBA00023033"/>
    </source>
</evidence>
<dbReference type="PRINTS" id="PR00385">
    <property type="entry name" value="P450"/>
</dbReference>
<evidence type="ECO:0000313" key="9">
    <source>
        <dbReference type="EMBL" id="TDL22810.1"/>
    </source>
</evidence>
<evidence type="ECO:0000313" key="10">
    <source>
        <dbReference type="Proteomes" id="UP000294933"/>
    </source>
</evidence>
<keyword evidence="3 7" id="KW-0479">Metal-binding</keyword>
<dbReference type="SUPFAM" id="SSF48264">
    <property type="entry name" value="Cytochrome P450"/>
    <property type="match status" value="1"/>
</dbReference>
<proteinExistence type="inferred from homology"/>
<name>A0A4Y7Q7J1_9AGAM</name>
<gene>
    <name evidence="9" type="ORF">BD410DRAFT_198926</name>
</gene>
<organism evidence="9 10">
    <name type="scientific">Rickenella mellea</name>
    <dbReference type="NCBI Taxonomy" id="50990"/>
    <lineage>
        <taxon>Eukaryota</taxon>
        <taxon>Fungi</taxon>
        <taxon>Dikarya</taxon>
        <taxon>Basidiomycota</taxon>
        <taxon>Agaricomycotina</taxon>
        <taxon>Agaricomycetes</taxon>
        <taxon>Hymenochaetales</taxon>
        <taxon>Rickenellaceae</taxon>
        <taxon>Rickenella</taxon>
    </lineage>
</organism>